<dbReference type="GO" id="GO:0046872">
    <property type="term" value="F:metal ion binding"/>
    <property type="evidence" value="ECO:0007669"/>
    <property type="project" value="UniProtKB-KW"/>
</dbReference>
<dbReference type="InterPro" id="IPR016047">
    <property type="entry name" value="M23ase_b-sheet_dom"/>
</dbReference>
<dbReference type="Gene3D" id="2.70.70.10">
    <property type="entry name" value="Glucose Permease (Domain IIA)"/>
    <property type="match status" value="1"/>
</dbReference>
<evidence type="ECO:0000313" key="10">
    <source>
        <dbReference type="Proteomes" id="UP000056905"/>
    </source>
</evidence>
<sequence length="358" mass="38921">MRTGVRQAEMLRRPASVLLSVAVLVVTLSAGGLVLARQDQQRMRDRQTAIDIRREIEDLRRELTRLDNARVSAGENVDFKRARLEALNAREARVLADLGRDRHRLAQLLSALQLFRRNPPPALLVSPDDARDAVRAAILIRAMTPELQRRADAYSRQALAVRTLRREAAAAAAELFTAESVVADRKGEIERLIIEKTRLERAYAQEALIEASELRTLGALTDGLTPRAPTGPLTLASPAPGRIITRFGATLPAGGRASGLSIRTEKGRTVTSPAAATVEYAGALNGWGVVLILRAQDAYLLVLAGLDQVSVAPGQTLAPGAPVGRMADRLTSEPDLYLEVREEGIPVDPERWLKQGSP</sequence>
<dbReference type="KEGG" id="chq:AQ619_16080"/>
<dbReference type="PANTHER" id="PTHR21666">
    <property type="entry name" value="PEPTIDASE-RELATED"/>
    <property type="match status" value="1"/>
</dbReference>
<dbReference type="GO" id="GO:0006508">
    <property type="term" value="P:proteolysis"/>
    <property type="evidence" value="ECO:0007669"/>
    <property type="project" value="UniProtKB-KW"/>
</dbReference>
<evidence type="ECO:0000256" key="6">
    <source>
        <dbReference type="ARBA" id="ARBA00023049"/>
    </source>
</evidence>
<evidence type="ECO:0000313" key="9">
    <source>
        <dbReference type="EMBL" id="ALL14756.1"/>
    </source>
</evidence>
<dbReference type="CDD" id="cd12797">
    <property type="entry name" value="M23_peptidase"/>
    <property type="match status" value="1"/>
</dbReference>
<dbReference type="Pfam" id="PF01551">
    <property type="entry name" value="Peptidase_M23"/>
    <property type="match status" value="1"/>
</dbReference>
<dbReference type="GO" id="GO:0004222">
    <property type="term" value="F:metalloendopeptidase activity"/>
    <property type="evidence" value="ECO:0007669"/>
    <property type="project" value="TreeGrafter"/>
</dbReference>
<keyword evidence="3" id="KW-0479">Metal-binding</keyword>
<dbReference type="InterPro" id="IPR011055">
    <property type="entry name" value="Dup_hybrid_motif"/>
</dbReference>
<proteinExistence type="predicted"/>
<dbReference type="Proteomes" id="UP000056905">
    <property type="component" value="Chromosome"/>
</dbReference>
<dbReference type="PANTHER" id="PTHR21666:SF288">
    <property type="entry name" value="CELL DIVISION PROTEIN YTFB"/>
    <property type="match status" value="1"/>
</dbReference>
<gene>
    <name evidence="9" type="ORF">AQ619_16080</name>
</gene>
<evidence type="ECO:0000256" key="4">
    <source>
        <dbReference type="ARBA" id="ARBA00022801"/>
    </source>
</evidence>
<dbReference type="InterPro" id="IPR050570">
    <property type="entry name" value="Cell_wall_metabolism_enzyme"/>
</dbReference>
<reference evidence="9 10" key="1">
    <citation type="submission" date="2015-10" db="EMBL/GenBank/DDBJ databases">
        <title>Conservation of the essential genome among Caulobacter and Brevundimonas species.</title>
        <authorList>
            <person name="Scott D."/>
            <person name="Ely B."/>
        </authorList>
    </citation>
    <scope>NUCLEOTIDE SEQUENCE [LARGE SCALE GENOMIC DNA]</scope>
    <source>
        <strain evidence="9 10">CB4</strain>
    </source>
</reference>
<evidence type="ECO:0000256" key="7">
    <source>
        <dbReference type="SAM" id="Coils"/>
    </source>
</evidence>
<keyword evidence="6" id="KW-0482">Metalloprotease</keyword>
<protein>
    <submittedName>
        <fullName evidence="9">Peptidase M24</fullName>
    </submittedName>
</protein>
<keyword evidence="5" id="KW-0862">Zinc</keyword>
<feature type="domain" description="M23ase beta-sheet core" evidence="8">
    <location>
        <begin position="258"/>
        <end position="349"/>
    </location>
</feature>
<evidence type="ECO:0000256" key="2">
    <source>
        <dbReference type="ARBA" id="ARBA00022670"/>
    </source>
</evidence>
<evidence type="ECO:0000256" key="1">
    <source>
        <dbReference type="ARBA" id="ARBA00001947"/>
    </source>
</evidence>
<feature type="coiled-coil region" evidence="7">
    <location>
        <begin position="49"/>
        <end position="76"/>
    </location>
</feature>
<evidence type="ECO:0000256" key="3">
    <source>
        <dbReference type="ARBA" id="ARBA00022723"/>
    </source>
</evidence>
<keyword evidence="4" id="KW-0378">Hydrolase</keyword>
<evidence type="ECO:0000256" key="5">
    <source>
        <dbReference type="ARBA" id="ARBA00022833"/>
    </source>
</evidence>
<dbReference type="EMBL" id="CP013002">
    <property type="protein sequence ID" value="ALL14756.1"/>
    <property type="molecule type" value="Genomic_DNA"/>
</dbReference>
<keyword evidence="10" id="KW-1185">Reference proteome</keyword>
<dbReference type="AlphaFoldDB" id="A0A0P0P2I8"/>
<dbReference type="STRING" id="69395.AQ619_16080"/>
<evidence type="ECO:0000259" key="8">
    <source>
        <dbReference type="Pfam" id="PF01551"/>
    </source>
</evidence>
<comment type="cofactor">
    <cofactor evidence="1">
        <name>Zn(2+)</name>
        <dbReference type="ChEBI" id="CHEBI:29105"/>
    </cofactor>
</comment>
<accession>A0A0P0P2I8</accession>
<name>A0A0P0P2I8_9CAUL</name>
<dbReference type="SUPFAM" id="SSF51261">
    <property type="entry name" value="Duplicated hybrid motif"/>
    <property type="match status" value="1"/>
</dbReference>
<keyword evidence="7" id="KW-0175">Coiled coil</keyword>
<keyword evidence="2" id="KW-0645">Protease</keyword>
<organism evidence="9 10">
    <name type="scientific">Caulobacter henricii</name>
    <dbReference type="NCBI Taxonomy" id="69395"/>
    <lineage>
        <taxon>Bacteria</taxon>
        <taxon>Pseudomonadati</taxon>
        <taxon>Pseudomonadota</taxon>
        <taxon>Alphaproteobacteria</taxon>
        <taxon>Caulobacterales</taxon>
        <taxon>Caulobacteraceae</taxon>
        <taxon>Caulobacter</taxon>
    </lineage>
</organism>